<gene>
    <name evidence="1" type="ORF">DARMORV10_A06P01760.1</name>
</gene>
<accession>A0A816SH72</accession>
<proteinExistence type="predicted"/>
<dbReference type="EMBL" id="HG994360">
    <property type="protein sequence ID" value="CAF2081198.1"/>
    <property type="molecule type" value="Genomic_DNA"/>
</dbReference>
<reference evidence="1" key="1">
    <citation type="submission" date="2021-01" db="EMBL/GenBank/DDBJ databases">
        <authorList>
            <consortium name="Genoscope - CEA"/>
            <person name="William W."/>
        </authorList>
    </citation>
    <scope>NUCLEOTIDE SEQUENCE</scope>
</reference>
<sequence length="63" mass="7539">MWIRRSSWLWRKTWRGAKQRCYGRQETSPARRFACFTSIVPARPASCSENLLFLFLSDLTVLW</sequence>
<protein>
    <submittedName>
        <fullName evidence="1">(rape) hypothetical protein</fullName>
    </submittedName>
</protein>
<name>A0A816SH72_BRANA</name>
<dbReference type="Proteomes" id="UP001295469">
    <property type="component" value="Chromosome A06"/>
</dbReference>
<organism evidence="1">
    <name type="scientific">Brassica napus</name>
    <name type="common">Rape</name>
    <dbReference type="NCBI Taxonomy" id="3708"/>
    <lineage>
        <taxon>Eukaryota</taxon>
        <taxon>Viridiplantae</taxon>
        <taxon>Streptophyta</taxon>
        <taxon>Embryophyta</taxon>
        <taxon>Tracheophyta</taxon>
        <taxon>Spermatophyta</taxon>
        <taxon>Magnoliopsida</taxon>
        <taxon>eudicotyledons</taxon>
        <taxon>Gunneridae</taxon>
        <taxon>Pentapetalae</taxon>
        <taxon>rosids</taxon>
        <taxon>malvids</taxon>
        <taxon>Brassicales</taxon>
        <taxon>Brassicaceae</taxon>
        <taxon>Brassiceae</taxon>
        <taxon>Brassica</taxon>
    </lineage>
</organism>
<evidence type="ECO:0000313" key="1">
    <source>
        <dbReference type="EMBL" id="CAF2081198.1"/>
    </source>
</evidence>
<dbReference type="AlphaFoldDB" id="A0A816SH72"/>